<dbReference type="InterPro" id="IPR036291">
    <property type="entry name" value="NAD(P)-bd_dom_sf"/>
</dbReference>
<evidence type="ECO:0000313" key="6">
    <source>
        <dbReference type="Proteomes" id="UP001064879"/>
    </source>
</evidence>
<dbReference type="Pfam" id="PF00106">
    <property type="entry name" value="adh_short"/>
    <property type="match status" value="1"/>
</dbReference>
<gene>
    <name evidence="5" type="ORF">L1F31_17140</name>
</gene>
<evidence type="ECO:0000313" key="5">
    <source>
        <dbReference type="EMBL" id="UVI35818.1"/>
    </source>
</evidence>
<organism evidence="5 6">
    <name type="scientific">Brevibacterium spongiae</name>
    <dbReference type="NCBI Taxonomy" id="2909672"/>
    <lineage>
        <taxon>Bacteria</taxon>
        <taxon>Bacillati</taxon>
        <taxon>Actinomycetota</taxon>
        <taxon>Actinomycetes</taxon>
        <taxon>Micrococcales</taxon>
        <taxon>Brevibacteriaceae</taxon>
        <taxon>Brevibacterium</taxon>
    </lineage>
</organism>
<dbReference type="PANTHER" id="PTHR44169:SF6">
    <property type="entry name" value="NADPH-DEPENDENT 1-ACYLDIHYDROXYACETONE PHOSPHATE REDUCTASE"/>
    <property type="match status" value="1"/>
</dbReference>
<dbReference type="PRINTS" id="PR00081">
    <property type="entry name" value="GDHRDH"/>
</dbReference>
<dbReference type="SMART" id="SM00822">
    <property type="entry name" value="PKS_KR"/>
    <property type="match status" value="1"/>
</dbReference>
<dbReference type="CDD" id="cd05374">
    <property type="entry name" value="17beta-HSD-like_SDR_c"/>
    <property type="match status" value="1"/>
</dbReference>
<sequence length="278" mass="29791">MNDAHNGLTVLVTGGTSGIGKALVEALAAKGCHVLTTSRDPHRLSPTDRVPGVSYLPLDLAEPDGPDRLAEDLERLGVLGEIDVLINNAGESQSGPFEELPAEAIERLFRTNVFGPVRLSQLVLPGMRARRTGRIIMVGSMLASFPLAHRSSYSAAKAALRTFATAARQELSPFGVWVSVVEPGSIATGIGLRRTKYLEDGSPYTDDVTTMLEHLDANERGGIPAEKVAATIIDAIVSPRPREFYAVGSRAPLPFLLKRALPRSLMSKIVAAQHGLKR</sequence>
<feature type="domain" description="Ketoreductase" evidence="4">
    <location>
        <begin position="8"/>
        <end position="189"/>
    </location>
</feature>
<dbReference type="PROSITE" id="PS00061">
    <property type="entry name" value="ADH_SHORT"/>
    <property type="match status" value="1"/>
</dbReference>
<dbReference type="EMBL" id="CP093443">
    <property type="protein sequence ID" value="UVI35818.1"/>
    <property type="molecule type" value="Genomic_DNA"/>
</dbReference>
<dbReference type="PANTHER" id="PTHR44169">
    <property type="entry name" value="NADPH-DEPENDENT 1-ACYLDIHYDROXYACETONE PHOSPHATE REDUCTASE"/>
    <property type="match status" value="1"/>
</dbReference>
<dbReference type="InterPro" id="IPR020904">
    <property type="entry name" value="Sc_DH/Rdtase_CS"/>
</dbReference>
<evidence type="ECO:0000256" key="2">
    <source>
        <dbReference type="ARBA" id="ARBA00023002"/>
    </source>
</evidence>
<comment type="similarity">
    <text evidence="1 3">Belongs to the short-chain dehydrogenases/reductases (SDR) family.</text>
</comment>
<dbReference type="Proteomes" id="UP001064879">
    <property type="component" value="Chromosome"/>
</dbReference>
<protein>
    <submittedName>
        <fullName evidence="5">SDR family oxidoreductase</fullName>
    </submittedName>
</protein>
<evidence type="ECO:0000256" key="3">
    <source>
        <dbReference type="RuleBase" id="RU000363"/>
    </source>
</evidence>
<dbReference type="RefSeq" id="WP_265418434.1">
    <property type="nucleotide sequence ID" value="NZ_CP093443.1"/>
</dbReference>
<keyword evidence="2" id="KW-0560">Oxidoreductase</keyword>
<dbReference type="SUPFAM" id="SSF51735">
    <property type="entry name" value="NAD(P)-binding Rossmann-fold domains"/>
    <property type="match status" value="1"/>
</dbReference>
<evidence type="ECO:0000256" key="1">
    <source>
        <dbReference type="ARBA" id="ARBA00006484"/>
    </source>
</evidence>
<evidence type="ECO:0000259" key="4">
    <source>
        <dbReference type="SMART" id="SM00822"/>
    </source>
</evidence>
<accession>A0ABY5SMS7</accession>
<dbReference type="InterPro" id="IPR057326">
    <property type="entry name" value="KR_dom"/>
</dbReference>
<dbReference type="InterPro" id="IPR002347">
    <property type="entry name" value="SDR_fam"/>
</dbReference>
<dbReference type="PRINTS" id="PR00080">
    <property type="entry name" value="SDRFAMILY"/>
</dbReference>
<keyword evidence="6" id="KW-1185">Reference proteome</keyword>
<name>A0ABY5SMS7_9MICO</name>
<reference evidence="5" key="1">
    <citation type="submission" date="2022-03" db="EMBL/GenBank/DDBJ databases">
        <title>Brevibacterium spongiae sp. nov., isolated from marine sponge.</title>
        <authorList>
            <person name="Li Z."/>
            <person name="Zhang M."/>
        </authorList>
    </citation>
    <scope>NUCLEOTIDE SEQUENCE</scope>
    <source>
        <strain evidence="5">WHS-Z9</strain>
    </source>
</reference>
<proteinExistence type="inferred from homology"/>
<dbReference type="Gene3D" id="3.40.50.720">
    <property type="entry name" value="NAD(P)-binding Rossmann-like Domain"/>
    <property type="match status" value="1"/>
</dbReference>